<reference evidence="1 2" key="1">
    <citation type="journal article" date="2020" name="BMC Genomics">
        <title>Intraspecific diversification of the crop wild relative Brassica cretica Lam. using demographic model selection.</title>
        <authorList>
            <person name="Kioukis A."/>
            <person name="Michalopoulou V.A."/>
            <person name="Briers L."/>
            <person name="Pirintsos S."/>
            <person name="Studholme D.J."/>
            <person name="Pavlidis P."/>
            <person name="Sarris P.F."/>
        </authorList>
    </citation>
    <scope>NUCLEOTIDE SEQUENCE [LARGE SCALE GENOMIC DNA]</scope>
    <source>
        <strain evidence="2">cv. PFS-1207/04</strain>
    </source>
</reference>
<comment type="caution">
    <text evidence="1">The sequence shown here is derived from an EMBL/GenBank/DDBJ whole genome shotgun (WGS) entry which is preliminary data.</text>
</comment>
<dbReference type="EMBL" id="QGKV02000649">
    <property type="protein sequence ID" value="KAF3580812.1"/>
    <property type="molecule type" value="Genomic_DNA"/>
</dbReference>
<evidence type="ECO:0000313" key="2">
    <source>
        <dbReference type="Proteomes" id="UP000266723"/>
    </source>
</evidence>
<gene>
    <name evidence="1" type="ORF">DY000_02029688</name>
</gene>
<organism evidence="1 2">
    <name type="scientific">Brassica cretica</name>
    <name type="common">Mustard</name>
    <dbReference type="NCBI Taxonomy" id="69181"/>
    <lineage>
        <taxon>Eukaryota</taxon>
        <taxon>Viridiplantae</taxon>
        <taxon>Streptophyta</taxon>
        <taxon>Embryophyta</taxon>
        <taxon>Tracheophyta</taxon>
        <taxon>Spermatophyta</taxon>
        <taxon>Magnoliopsida</taxon>
        <taxon>eudicotyledons</taxon>
        <taxon>Gunneridae</taxon>
        <taxon>Pentapetalae</taxon>
        <taxon>rosids</taxon>
        <taxon>malvids</taxon>
        <taxon>Brassicales</taxon>
        <taxon>Brassicaceae</taxon>
        <taxon>Brassiceae</taxon>
        <taxon>Brassica</taxon>
    </lineage>
</organism>
<sequence>MFVVEEDAVATVTDPAVMRFSWCPAPPTEELSPMASSGYNPPLAAKKNASGYNIFSSRRSRMIPMNSTCFLMFFESQKMEETINNDLGRSTESEVKR</sequence>
<evidence type="ECO:0000313" key="1">
    <source>
        <dbReference type="EMBL" id="KAF3580812.1"/>
    </source>
</evidence>
<name>A0ABQ7DTG3_BRACR</name>
<accession>A0ABQ7DTG3</accession>
<dbReference type="Proteomes" id="UP000266723">
    <property type="component" value="Unassembled WGS sequence"/>
</dbReference>
<keyword evidence="2" id="KW-1185">Reference proteome</keyword>
<proteinExistence type="predicted"/>
<protein>
    <submittedName>
        <fullName evidence="1">Uncharacterized protein</fullName>
    </submittedName>
</protein>